<proteinExistence type="predicted"/>
<evidence type="ECO:0000313" key="2">
    <source>
        <dbReference type="EMBL" id="OHS99554.1"/>
    </source>
</evidence>
<evidence type="ECO:0000259" key="1">
    <source>
        <dbReference type="Pfam" id="PF01398"/>
    </source>
</evidence>
<dbReference type="GO" id="GO:0043161">
    <property type="term" value="P:proteasome-mediated ubiquitin-dependent protein catabolic process"/>
    <property type="evidence" value="ECO:0007669"/>
    <property type="project" value="TreeGrafter"/>
</dbReference>
<dbReference type="InterPro" id="IPR000555">
    <property type="entry name" value="JAMM/MPN+_dom"/>
</dbReference>
<dbReference type="EMBL" id="MLAK01000999">
    <property type="protein sequence ID" value="OHS99554.1"/>
    <property type="molecule type" value="Genomic_DNA"/>
</dbReference>
<name>A0A1J4JK80_9EUKA</name>
<dbReference type="OrthoDB" id="25498at2759"/>
<dbReference type="PANTHER" id="PTHR10540">
    <property type="entry name" value="EUKARYOTIC TRANSLATION INITIATION FACTOR 3 SUBUNIT F-RELATED"/>
    <property type="match status" value="1"/>
</dbReference>
<dbReference type="PANTHER" id="PTHR10540:SF7">
    <property type="entry name" value="26S PROTEASOME NON-ATPASE REGULATORY SUBUNIT 7"/>
    <property type="match status" value="1"/>
</dbReference>
<organism evidence="2 3">
    <name type="scientific">Tritrichomonas foetus</name>
    <dbReference type="NCBI Taxonomy" id="1144522"/>
    <lineage>
        <taxon>Eukaryota</taxon>
        <taxon>Metamonada</taxon>
        <taxon>Parabasalia</taxon>
        <taxon>Tritrichomonadida</taxon>
        <taxon>Tritrichomonadidae</taxon>
        <taxon>Tritrichomonas</taxon>
    </lineage>
</organism>
<feature type="domain" description="JAB1/MPN/MOV34 metalloenzyme" evidence="1">
    <location>
        <begin position="2"/>
        <end position="95"/>
    </location>
</feature>
<dbReference type="VEuPathDB" id="TrichDB:TRFO_33964"/>
<evidence type="ECO:0000313" key="3">
    <source>
        <dbReference type="Proteomes" id="UP000179807"/>
    </source>
</evidence>
<dbReference type="Pfam" id="PF01398">
    <property type="entry name" value="JAB"/>
    <property type="match status" value="1"/>
</dbReference>
<dbReference type="GO" id="GO:0008237">
    <property type="term" value="F:metallopeptidase activity"/>
    <property type="evidence" value="ECO:0007669"/>
    <property type="project" value="InterPro"/>
</dbReference>
<dbReference type="Gene3D" id="3.40.140.10">
    <property type="entry name" value="Cytidine Deaminase, domain 2"/>
    <property type="match status" value="1"/>
</dbReference>
<dbReference type="GeneID" id="94844093"/>
<keyword evidence="3" id="KW-1185">Reference proteome</keyword>
<sequence>MSSYNVLVHPQAMLVLSNHYSRIKYDKIDPPLPAHCGFLLGNVDGSKIEVTSALEARVTIKDGKLTLDIPFSKRAIDLHRTIYANDLPIGFYVCSTKNKQSEEELRKLDEAFSAFENFDCILIGEFYIDEKNTKVSPLSLHISRGTNLIPVDFTYEAEHAERIAMMQLQSEGDAESQIQFTASAFKSLDHDLSLVQSYLERVAKKELPFDPVLVRKAANFAQWWDHNSTEEENGDRAEEQANLALLCGMMLEAMTAYEEHAKKK</sequence>
<dbReference type="Proteomes" id="UP000179807">
    <property type="component" value="Unassembled WGS sequence"/>
</dbReference>
<protein>
    <recommendedName>
        <fullName evidence="1">JAB1/MPN/MOV34 metalloenzyme domain-containing protein</fullName>
    </recommendedName>
</protein>
<dbReference type="RefSeq" id="XP_068352691.1">
    <property type="nucleotide sequence ID" value="XM_068509389.1"/>
</dbReference>
<dbReference type="GO" id="GO:0000502">
    <property type="term" value="C:proteasome complex"/>
    <property type="evidence" value="ECO:0007669"/>
    <property type="project" value="TreeGrafter"/>
</dbReference>
<dbReference type="AlphaFoldDB" id="A0A1J4JK80"/>
<comment type="caution">
    <text evidence="2">The sequence shown here is derived from an EMBL/GenBank/DDBJ whole genome shotgun (WGS) entry which is preliminary data.</text>
</comment>
<reference evidence="2" key="1">
    <citation type="submission" date="2016-10" db="EMBL/GenBank/DDBJ databases">
        <authorList>
            <person name="Benchimol M."/>
            <person name="Almeida L.G."/>
            <person name="Vasconcelos A.T."/>
            <person name="Perreira-Neves A."/>
            <person name="Rosa I.A."/>
            <person name="Tasca T."/>
            <person name="Bogo M.R."/>
            <person name="de Souza W."/>
        </authorList>
    </citation>
    <scope>NUCLEOTIDE SEQUENCE [LARGE SCALE GENOMIC DNA]</scope>
    <source>
        <strain evidence="2">K</strain>
    </source>
</reference>
<accession>A0A1J4JK80</accession>
<gene>
    <name evidence="2" type="ORF">TRFO_33964</name>
</gene>